<dbReference type="InterPro" id="IPR008030">
    <property type="entry name" value="NmrA-like"/>
</dbReference>
<accession>A0A4Q1VS36</accession>
<reference evidence="2 3" key="1">
    <citation type="submission" date="2017-03" db="EMBL/GenBank/DDBJ databases">
        <authorList>
            <person name="Safronova V.I."/>
            <person name="Sazanova A.L."/>
            <person name="Chirak E.R."/>
        </authorList>
    </citation>
    <scope>NUCLEOTIDE SEQUENCE [LARGE SCALE GENOMIC DNA]</scope>
    <source>
        <strain evidence="2 3">Opo-243</strain>
    </source>
</reference>
<comment type="caution">
    <text evidence="2">The sequence shown here is derived from an EMBL/GenBank/DDBJ whole genome shotgun (WGS) entry which is preliminary data.</text>
</comment>
<dbReference type="OrthoDB" id="9798669at2"/>
<dbReference type="AlphaFoldDB" id="A0A4Q1VS36"/>
<organism evidence="2 3">
    <name type="scientific">Bradyrhizobium betae</name>
    <dbReference type="NCBI Taxonomy" id="244734"/>
    <lineage>
        <taxon>Bacteria</taxon>
        <taxon>Pseudomonadati</taxon>
        <taxon>Pseudomonadota</taxon>
        <taxon>Alphaproteobacteria</taxon>
        <taxon>Hyphomicrobiales</taxon>
        <taxon>Nitrobacteraceae</taxon>
        <taxon>Bradyrhizobium</taxon>
    </lineage>
</organism>
<proteinExistence type="predicted"/>
<dbReference type="InterPro" id="IPR036291">
    <property type="entry name" value="NAD(P)-bd_dom_sf"/>
</dbReference>
<evidence type="ECO:0000313" key="3">
    <source>
        <dbReference type="Proteomes" id="UP000290819"/>
    </source>
</evidence>
<dbReference type="PANTHER" id="PTHR43162:SF1">
    <property type="entry name" value="PRESTALK A DIFFERENTIATION PROTEIN A"/>
    <property type="match status" value="1"/>
</dbReference>
<evidence type="ECO:0000259" key="1">
    <source>
        <dbReference type="Pfam" id="PF05368"/>
    </source>
</evidence>
<dbReference type="PANTHER" id="PTHR43162">
    <property type="match status" value="1"/>
</dbReference>
<dbReference type="InterPro" id="IPR051604">
    <property type="entry name" value="Ergot_Alk_Oxidoreductase"/>
</dbReference>
<gene>
    <name evidence="2" type="ORF">B5V03_02075</name>
</gene>
<sequence>MRILVIGGTGNVGSSLVVDLLGRKVDVRVATRSEARAAALPANVEAFVCDIVGNPQRAAEAFRDIDAVFMLNAPSAQETVEGMLAVQMAREAGVRRFVYQSSHCLDQLDHIPHLGAKVAIQRAVVRSHMEYTFICPNHFFQNDRNCQKLLLERGLYLQPIGSVGCCRIDVRDIAEAAGRTLTEDGHHGKSYNLVGPEKLTGEDCAAIWSTALQKKVRYVGSIDTWQDGVKTFLPSWLVYDLAMMYRSLAAHGMLARPDDLDAVTALLSRAPRPFKAYVEETAAAWRKPVSLDSNSALPT</sequence>
<evidence type="ECO:0000313" key="2">
    <source>
        <dbReference type="EMBL" id="RXT54250.1"/>
    </source>
</evidence>
<dbReference type="RefSeq" id="WP_129267594.1">
    <property type="nucleotide sequence ID" value="NZ_MZXW01000004.1"/>
</dbReference>
<dbReference type="Gene3D" id="3.40.50.720">
    <property type="entry name" value="NAD(P)-binding Rossmann-like Domain"/>
    <property type="match status" value="1"/>
</dbReference>
<dbReference type="EMBL" id="MZXW01000004">
    <property type="protein sequence ID" value="RXT54250.1"/>
    <property type="molecule type" value="Genomic_DNA"/>
</dbReference>
<feature type="domain" description="NmrA-like" evidence="1">
    <location>
        <begin position="2"/>
        <end position="252"/>
    </location>
</feature>
<keyword evidence="3" id="KW-1185">Reference proteome</keyword>
<name>A0A4Q1VS36_9BRAD</name>
<protein>
    <recommendedName>
        <fullName evidence="1">NmrA-like domain-containing protein</fullName>
    </recommendedName>
</protein>
<dbReference type="Pfam" id="PF05368">
    <property type="entry name" value="NmrA"/>
    <property type="match status" value="1"/>
</dbReference>
<dbReference type="Proteomes" id="UP000290819">
    <property type="component" value="Unassembled WGS sequence"/>
</dbReference>
<dbReference type="SUPFAM" id="SSF51735">
    <property type="entry name" value="NAD(P)-binding Rossmann-fold domains"/>
    <property type="match status" value="1"/>
</dbReference>